<name>A0A4P9XQJ6_9FUNG</name>
<evidence type="ECO:0000313" key="2">
    <source>
        <dbReference type="Proteomes" id="UP000271241"/>
    </source>
</evidence>
<dbReference type="AlphaFoldDB" id="A0A4P9XQJ6"/>
<dbReference type="Proteomes" id="UP000271241">
    <property type="component" value="Unassembled WGS sequence"/>
</dbReference>
<proteinExistence type="predicted"/>
<protein>
    <submittedName>
        <fullName evidence="1">Uncharacterized protein</fullName>
    </submittedName>
</protein>
<evidence type="ECO:0000313" key="1">
    <source>
        <dbReference type="EMBL" id="RKP08323.1"/>
    </source>
</evidence>
<keyword evidence="2" id="KW-1185">Reference proteome</keyword>
<reference evidence="2" key="1">
    <citation type="journal article" date="2018" name="Nat. Microbiol.">
        <title>Leveraging single-cell genomics to expand the fungal tree of life.</title>
        <authorList>
            <person name="Ahrendt S.R."/>
            <person name="Quandt C.A."/>
            <person name="Ciobanu D."/>
            <person name="Clum A."/>
            <person name="Salamov A."/>
            <person name="Andreopoulos B."/>
            <person name="Cheng J.F."/>
            <person name="Woyke T."/>
            <person name="Pelin A."/>
            <person name="Henrissat B."/>
            <person name="Reynolds N.K."/>
            <person name="Benny G.L."/>
            <person name="Smith M.E."/>
            <person name="James T.Y."/>
            <person name="Grigoriev I.V."/>
        </authorList>
    </citation>
    <scope>NUCLEOTIDE SEQUENCE [LARGE SCALE GENOMIC DNA]</scope>
    <source>
        <strain evidence="2">RSA 1356</strain>
    </source>
</reference>
<sequence length="144" mass="16084">MGYGIDDYKAASLQHSRMQGISSTTLQHNITTCLHTTSRSLFKTLLQASTLSNIIMHSRAATIAVFAAVFAGTLLPAIQALPAEAAPSCLYPNWKHECQALCLSRQYYNIQFNRCYSMNPADLMCRCNDLDLTAELRERLGKRH</sequence>
<organism evidence="1 2">
    <name type="scientific">Thamnocephalis sphaerospora</name>
    <dbReference type="NCBI Taxonomy" id="78915"/>
    <lineage>
        <taxon>Eukaryota</taxon>
        <taxon>Fungi</taxon>
        <taxon>Fungi incertae sedis</taxon>
        <taxon>Zoopagomycota</taxon>
        <taxon>Zoopagomycotina</taxon>
        <taxon>Zoopagomycetes</taxon>
        <taxon>Zoopagales</taxon>
        <taxon>Sigmoideomycetaceae</taxon>
        <taxon>Thamnocephalis</taxon>
    </lineage>
</organism>
<accession>A0A4P9XQJ6</accession>
<dbReference type="OrthoDB" id="5592328at2759"/>
<dbReference type="EMBL" id="KZ992614">
    <property type="protein sequence ID" value="RKP08323.1"/>
    <property type="molecule type" value="Genomic_DNA"/>
</dbReference>
<gene>
    <name evidence="1" type="ORF">THASP1DRAFT_29876</name>
</gene>